<evidence type="ECO:0000313" key="2">
    <source>
        <dbReference type="Proteomes" id="UP000646548"/>
    </source>
</evidence>
<accession>A0A834FPM7</accession>
<name>A0A834FPM7_ORYME</name>
<protein>
    <submittedName>
        <fullName evidence="1">Uncharacterized protein</fullName>
    </submittedName>
</protein>
<gene>
    <name evidence="1" type="ORF">FQA47_023513</name>
</gene>
<dbReference type="AlphaFoldDB" id="A0A834FPM7"/>
<reference evidence="1" key="1">
    <citation type="journal article" name="BMC Genomics">
        <title>Long-read sequencing and de novo genome assembly of marine medaka (Oryzias melastigma).</title>
        <authorList>
            <person name="Liang P."/>
            <person name="Saqib H.S.A."/>
            <person name="Ni X."/>
            <person name="Shen Y."/>
        </authorList>
    </citation>
    <scope>NUCLEOTIDE SEQUENCE</scope>
    <source>
        <strain evidence="1">Bigg-433</strain>
    </source>
</reference>
<comment type="caution">
    <text evidence="1">The sequence shown here is derived from an EMBL/GenBank/DDBJ whole genome shotgun (WGS) entry which is preliminary data.</text>
</comment>
<proteinExistence type="predicted"/>
<sequence>MVPPAFMGFLLRWAEPHPLALFECGRSLKQMLRGTKEVQAEVGGTFLKLHCYLLQSHGRDTTSLSPWRSTPWFQELFEARITHVIL</sequence>
<dbReference type="EMBL" id="WKFB01000044">
    <property type="protein sequence ID" value="KAF6737781.1"/>
    <property type="molecule type" value="Genomic_DNA"/>
</dbReference>
<evidence type="ECO:0000313" key="1">
    <source>
        <dbReference type="EMBL" id="KAF6737781.1"/>
    </source>
</evidence>
<organism evidence="1 2">
    <name type="scientific">Oryzias melastigma</name>
    <name type="common">Marine medaka</name>
    <dbReference type="NCBI Taxonomy" id="30732"/>
    <lineage>
        <taxon>Eukaryota</taxon>
        <taxon>Metazoa</taxon>
        <taxon>Chordata</taxon>
        <taxon>Craniata</taxon>
        <taxon>Vertebrata</taxon>
        <taxon>Euteleostomi</taxon>
        <taxon>Actinopterygii</taxon>
        <taxon>Neopterygii</taxon>
        <taxon>Teleostei</taxon>
        <taxon>Neoteleostei</taxon>
        <taxon>Acanthomorphata</taxon>
        <taxon>Ovalentaria</taxon>
        <taxon>Atherinomorphae</taxon>
        <taxon>Beloniformes</taxon>
        <taxon>Adrianichthyidae</taxon>
        <taxon>Oryziinae</taxon>
        <taxon>Oryzias</taxon>
    </lineage>
</organism>
<dbReference type="Proteomes" id="UP000646548">
    <property type="component" value="Unassembled WGS sequence"/>
</dbReference>